<dbReference type="NCBIfam" id="NF006054">
    <property type="entry name" value="PRK08202.1"/>
    <property type="match status" value="1"/>
</dbReference>
<evidence type="ECO:0000256" key="8">
    <source>
        <dbReference type="ARBA" id="ARBA00048556"/>
    </source>
</evidence>
<comment type="pathway">
    <text evidence="2 9">Purine metabolism; purine nucleoside salvage.</text>
</comment>
<evidence type="ECO:0000256" key="7">
    <source>
        <dbReference type="ARBA" id="ARBA00022679"/>
    </source>
</evidence>
<feature type="binding site" evidence="10">
    <location>
        <position position="227"/>
    </location>
    <ligand>
        <name>phosphate</name>
        <dbReference type="ChEBI" id="CHEBI:43474"/>
    </ligand>
</feature>
<dbReference type="CDD" id="cd09009">
    <property type="entry name" value="PNP-EcPNPII_like"/>
    <property type="match status" value="1"/>
</dbReference>
<dbReference type="InterPro" id="IPR011270">
    <property type="entry name" value="Pur_Nuc_Pase_Ino/Guo-sp"/>
</dbReference>
<dbReference type="InterPro" id="IPR035994">
    <property type="entry name" value="Nucleoside_phosphorylase_sf"/>
</dbReference>
<comment type="caution">
    <text evidence="12">The sequence shown here is derived from an EMBL/GenBank/DDBJ whole genome shotgun (WGS) entry which is preliminary data.</text>
</comment>
<organism evidence="12">
    <name type="scientific">Anaerobacillus isosaccharinicus</name>
    <dbReference type="NCBI Taxonomy" id="1532552"/>
    <lineage>
        <taxon>Bacteria</taxon>
        <taxon>Bacillati</taxon>
        <taxon>Bacillota</taxon>
        <taxon>Bacilli</taxon>
        <taxon>Bacillales</taxon>
        <taxon>Bacillaceae</taxon>
        <taxon>Anaerobacillus</taxon>
    </lineage>
</organism>
<gene>
    <name evidence="12" type="ORF">AWH56_09085</name>
</gene>
<dbReference type="InterPro" id="IPR018099">
    <property type="entry name" value="Purine_phosphorylase-2_CS"/>
</dbReference>
<feature type="binding site" evidence="10">
    <location>
        <position position="45"/>
    </location>
    <ligand>
        <name>phosphate</name>
        <dbReference type="ChEBI" id="CHEBI:43474"/>
    </ligand>
</feature>
<evidence type="ECO:0000256" key="2">
    <source>
        <dbReference type="ARBA" id="ARBA00005058"/>
    </source>
</evidence>
<dbReference type="FunFam" id="3.40.50.1580:FF:000010">
    <property type="entry name" value="Purine nucleoside phosphorylase"/>
    <property type="match status" value="1"/>
</dbReference>
<dbReference type="PANTHER" id="PTHR11904">
    <property type="entry name" value="METHYLTHIOADENOSINE/PURINE NUCLEOSIDE PHOSPHORYLASE"/>
    <property type="match status" value="1"/>
</dbReference>
<feature type="domain" description="Nucleoside phosphorylase" evidence="11">
    <location>
        <begin position="39"/>
        <end position="285"/>
    </location>
</feature>
<comment type="similarity">
    <text evidence="3 9">Belongs to the PNP/MTAP phosphorylase family.</text>
</comment>
<comment type="function">
    <text evidence="1">The purine nucleoside phosphorylases catalyze the phosphorolytic breakdown of the N-glycosidic bond in the beta-(deoxy)ribonucleoside molecules, with the formation of the corresponding free purine bases and pentose-1-phosphate. Cleaves guanosine, inosine, 2'-deoxyguanosine and 2'-deoxyinosine.</text>
</comment>
<feature type="binding site" evidence="10">
    <location>
        <position position="76"/>
    </location>
    <ligand>
        <name>phosphate</name>
        <dbReference type="ChEBI" id="CHEBI:43474"/>
    </ligand>
</feature>
<evidence type="ECO:0000313" key="12">
    <source>
        <dbReference type="EMBL" id="OIJ19320.1"/>
    </source>
</evidence>
<name>A0A1S2M486_9BACI</name>
<dbReference type="AlphaFoldDB" id="A0A1S2M486"/>
<dbReference type="EMBL" id="LQXD01000079">
    <property type="protein sequence ID" value="OIJ19320.1"/>
    <property type="molecule type" value="Genomic_DNA"/>
</dbReference>
<evidence type="ECO:0000256" key="6">
    <source>
        <dbReference type="ARBA" id="ARBA00022676"/>
    </source>
</evidence>
<dbReference type="NCBIfam" id="TIGR01700">
    <property type="entry name" value="PNPH"/>
    <property type="match status" value="1"/>
</dbReference>
<dbReference type="PANTHER" id="PTHR11904:SF9">
    <property type="entry name" value="PURINE NUCLEOSIDE PHOSPHORYLASE-RELATED"/>
    <property type="match status" value="1"/>
</dbReference>
<dbReference type="EC" id="2.4.2.1" evidence="9"/>
<dbReference type="UniPathway" id="UPA00606"/>
<keyword evidence="5" id="KW-0597">Phosphoprotein</keyword>
<protein>
    <recommendedName>
        <fullName evidence="9">Purine nucleoside phosphorylase</fullName>
        <ecNumber evidence="9">2.4.2.1</ecNumber>
    </recommendedName>
    <alternativeName>
        <fullName evidence="9">Inosine-guanosine phosphorylase</fullName>
    </alternativeName>
</protein>
<comment type="catalytic activity">
    <reaction evidence="8">
        <text>a purine 2'-deoxy-D-ribonucleoside + phosphate = a purine nucleobase + 2-deoxy-alpha-D-ribose 1-phosphate</text>
        <dbReference type="Rhea" id="RHEA:36431"/>
        <dbReference type="ChEBI" id="CHEBI:26386"/>
        <dbReference type="ChEBI" id="CHEBI:43474"/>
        <dbReference type="ChEBI" id="CHEBI:57259"/>
        <dbReference type="ChEBI" id="CHEBI:142361"/>
        <dbReference type="EC" id="2.4.2.1"/>
    </reaction>
</comment>
<evidence type="ECO:0000259" key="11">
    <source>
        <dbReference type="Pfam" id="PF01048"/>
    </source>
</evidence>
<comment type="subunit">
    <text evidence="4">Homotrimer.</text>
</comment>
<evidence type="ECO:0000256" key="9">
    <source>
        <dbReference type="PIRNR" id="PIRNR000477"/>
    </source>
</evidence>
<keyword evidence="6 9" id="KW-0328">Glycosyltransferase</keyword>
<dbReference type="Pfam" id="PF01048">
    <property type="entry name" value="PNP_UDP_1"/>
    <property type="match status" value="1"/>
</dbReference>
<accession>A0A1S2M486</accession>
<dbReference type="GO" id="GO:0009116">
    <property type="term" value="P:nucleoside metabolic process"/>
    <property type="evidence" value="ECO:0007669"/>
    <property type="project" value="InterPro"/>
</dbReference>
<proteinExistence type="inferred from homology"/>
<dbReference type="GO" id="GO:0004731">
    <property type="term" value="F:purine-nucleoside phosphorylase activity"/>
    <property type="evidence" value="ECO:0007669"/>
    <property type="project" value="UniProtKB-EC"/>
</dbReference>
<evidence type="ECO:0000256" key="10">
    <source>
        <dbReference type="PIRSR" id="PIRSR000477-2"/>
    </source>
</evidence>
<dbReference type="PIRSF" id="PIRSF000477">
    <property type="entry name" value="PurNPase"/>
    <property type="match status" value="1"/>
</dbReference>
<feature type="binding site" evidence="10">
    <location>
        <position position="250"/>
    </location>
    <ligand>
        <name>a purine D-ribonucleoside</name>
        <dbReference type="ChEBI" id="CHEBI:142355"/>
    </ligand>
</feature>
<sequence length="288" mass="31599">MLLCRNTEKVFYKNCERDVSKMNNAVKYLRKKVSVQPEIGLILGSGLGVLAEEIENPVKIPYDEIPGFPVSTVEGHAGQLVIGTLQGKQVITMQGRFHYYEGYSLERVTFPVRVMKELGVKSVIVTNAAGGINEDFTPGDLMIITDHINNFGDNPLIGPNDPAVGVRFPDMSTAYSKTLVKLAKDVARELEIEIKEGIYVGNTGPSYETPAEIKMLRTLGGDAVGMSTVPEVIVARHSNLEVLGISCISNMAAGILDQPLTHDEVIETTEKVRSNFLSFIKEIVKEMN</sequence>
<dbReference type="InterPro" id="IPR011268">
    <property type="entry name" value="Purine_phosphorylase"/>
</dbReference>
<dbReference type="InterPro" id="IPR000845">
    <property type="entry name" value="Nucleoside_phosphorylase_d"/>
</dbReference>
<dbReference type="Gene3D" id="3.40.50.1580">
    <property type="entry name" value="Nucleoside phosphorylase domain"/>
    <property type="match status" value="1"/>
</dbReference>
<dbReference type="SUPFAM" id="SSF53167">
    <property type="entry name" value="Purine and uridine phosphorylases"/>
    <property type="match status" value="1"/>
</dbReference>
<feature type="binding site" evidence="10">
    <location>
        <position position="208"/>
    </location>
    <ligand>
        <name>a purine D-ribonucleoside</name>
        <dbReference type="ChEBI" id="CHEBI:142355"/>
    </ligand>
</feature>
<dbReference type="GO" id="GO:0005737">
    <property type="term" value="C:cytoplasm"/>
    <property type="evidence" value="ECO:0007669"/>
    <property type="project" value="TreeGrafter"/>
</dbReference>
<dbReference type="OrthoDB" id="1523230at2"/>
<dbReference type="NCBIfam" id="TIGR01697">
    <property type="entry name" value="PNPH-PUNA-XAPA"/>
    <property type="match status" value="1"/>
</dbReference>
<feature type="binding site" evidence="10">
    <location>
        <begin position="96"/>
        <end position="98"/>
    </location>
    <ligand>
        <name>phosphate</name>
        <dbReference type="ChEBI" id="CHEBI:43474"/>
    </ligand>
</feature>
<evidence type="ECO:0000256" key="3">
    <source>
        <dbReference type="ARBA" id="ARBA00006751"/>
    </source>
</evidence>
<feature type="binding site" evidence="10">
    <location>
        <position position="128"/>
    </location>
    <ligand>
        <name>phosphate</name>
        <dbReference type="ChEBI" id="CHEBI:43474"/>
    </ligand>
</feature>
<reference evidence="12" key="1">
    <citation type="submission" date="2016-10" db="EMBL/GenBank/DDBJ databases">
        <title>Draft genome sequences of four alkaliphilic bacteria belonging to the Anaerobacillus genus.</title>
        <authorList>
            <person name="Bassil N.M."/>
            <person name="Lloyd J.R."/>
        </authorList>
    </citation>
    <scope>NUCLEOTIDE SEQUENCE [LARGE SCALE GENOMIC DNA]</scope>
    <source>
        <strain evidence="12">NB2006</strain>
    </source>
</reference>
<dbReference type="PROSITE" id="PS01240">
    <property type="entry name" value="PNP_MTAP_2"/>
    <property type="match status" value="1"/>
</dbReference>
<evidence type="ECO:0000256" key="5">
    <source>
        <dbReference type="ARBA" id="ARBA00022553"/>
    </source>
</evidence>
<evidence type="ECO:0000256" key="1">
    <source>
        <dbReference type="ARBA" id="ARBA00002678"/>
    </source>
</evidence>
<evidence type="ECO:0000256" key="4">
    <source>
        <dbReference type="ARBA" id="ARBA00011233"/>
    </source>
</evidence>
<keyword evidence="7 9" id="KW-0808">Transferase</keyword>